<gene>
    <name evidence="3" type="ORF">BD410DRAFT_807581</name>
</gene>
<protein>
    <recommendedName>
        <fullName evidence="5">SAM domain-containing protein</fullName>
    </recommendedName>
</protein>
<feature type="region of interest" description="Disordered" evidence="1">
    <location>
        <begin position="180"/>
        <end position="218"/>
    </location>
</feature>
<feature type="chain" id="PRO_5021355530" description="SAM domain-containing protein" evidence="2">
    <location>
        <begin position="23"/>
        <end position="386"/>
    </location>
</feature>
<name>A0A4Y7PNV4_9AGAM</name>
<dbReference type="Proteomes" id="UP000294933">
    <property type="component" value="Unassembled WGS sequence"/>
</dbReference>
<evidence type="ECO:0000256" key="2">
    <source>
        <dbReference type="SAM" id="SignalP"/>
    </source>
</evidence>
<sequence>MQLWWCSSRLALVNYSITIVTATTDVDELSLGYFLLPGGASAKVPSKALPKVLDDDETTEDLLTEIREYVKEQNAKNKGKGPSSGYVTKVVVRLVDLRKSSDGASSKDKKKKELPRTQTAASETITEEIWSRRIIDRHLCAKHGVADYIKPDGTHVSFSNHDIHSWAMLLAKNQAQLDRPPESLKLLDRRDPRNSVKNEEIKTETPSQTSSSTQNLTESTAAAAAAAAAAASTVPPWASAFMMAAQMPLLQIAAQQQFAGLAAPGFALGSDRQLPRHPFASHGLELNPTESPVRRPNAPLPTLKHWLADLDADPIRGVDNENYGQWVELFEELGFIRLDDLATTGPAQLLEMAKDAGVRMTPGTAGRLIRFANDDMKQIVRRTRQT</sequence>
<keyword evidence="2" id="KW-0732">Signal</keyword>
<feature type="compositionally biased region" description="Basic and acidic residues" evidence="1">
    <location>
        <begin position="180"/>
        <end position="203"/>
    </location>
</feature>
<feature type="signal peptide" evidence="2">
    <location>
        <begin position="1"/>
        <end position="22"/>
    </location>
</feature>
<dbReference type="VEuPathDB" id="FungiDB:BD410DRAFT_807581"/>
<feature type="region of interest" description="Disordered" evidence="1">
    <location>
        <begin position="101"/>
        <end position="123"/>
    </location>
</feature>
<dbReference type="OrthoDB" id="3027237at2759"/>
<feature type="compositionally biased region" description="Low complexity" evidence="1">
    <location>
        <begin position="204"/>
        <end position="218"/>
    </location>
</feature>
<accession>A0A4Y7PNV4</accession>
<keyword evidence="4" id="KW-1185">Reference proteome</keyword>
<evidence type="ECO:0000256" key="1">
    <source>
        <dbReference type="SAM" id="MobiDB-lite"/>
    </source>
</evidence>
<dbReference type="AlphaFoldDB" id="A0A4Y7PNV4"/>
<evidence type="ECO:0008006" key="5">
    <source>
        <dbReference type="Google" id="ProtNLM"/>
    </source>
</evidence>
<proteinExistence type="predicted"/>
<dbReference type="EMBL" id="ML170228">
    <property type="protein sequence ID" value="TDL17064.1"/>
    <property type="molecule type" value="Genomic_DNA"/>
</dbReference>
<evidence type="ECO:0000313" key="4">
    <source>
        <dbReference type="Proteomes" id="UP000294933"/>
    </source>
</evidence>
<evidence type="ECO:0000313" key="3">
    <source>
        <dbReference type="EMBL" id="TDL17064.1"/>
    </source>
</evidence>
<reference evidence="3 4" key="1">
    <citation type="submission" date="2018-06" db="EMBL/GenBank/DDBJ databases">
        <title>A transcriptomic atlas of mushroom development highlights an independent origin of complex multicellularity.</title>
        <authorList>
            <consortium name="DOE Joint Genome Institute"/>
            <person name="Krizsan K."/>
            <person name="Almasi E."/>
            <person name="Merenyi Z."/>
            <person name="Sahu N."/>
            <person name="Viragh M."/>
            <person name="Koszo T."/>
            <person name="Mondo S."/>
            <person name="Kiss B."/>
            <person name="Balint B."/>
            <person name="Kues U."/>
            <person name="Barry K."/>
            <person name="Hegedus J.C."/>
            <person name="Henrissat B."/>
            <person name="Johnson J."/>
            <person name="Lipzen A."/>
            <person name="Ohm R."/>
            <person name="Nagy I."/>
            <person name="Pangilinan J."/>
            <person name="Yan J."/>
            <person name="Xiong Y."/>
            <person name="Grigoriev I.V."/>
            <person name="Hibbett D.S."/>
            <person name="Nagy L.G."/>
        </authorList>
    </citation>
    <scope>NUCLEOTIDE SEQUENCE [LARGE SCALE GENOMIC DNA]</scope>
    <source>
        <strain evidence="3 4">SZMC22713</strain>
    </source>
</reference>
<organism evidence="3 4">
    <name type="scientific">Rickenella mellea</name>
    <dbReference type="NCBI Taxonomy" id="50990"/>
    <lineage>
        <taxon>Eukaryota</taxon>
        <taxon>Fungi</taxon>
        <taxon>Dikarya</taxon>
        <taxon>Basidiomycota</taxon>
        <taxon>Agaricomycotina</taxon>
        <taxon>Agaricomycetes</taxon>
        <taxon>Hymenochaetales</taxon>
        <taxon>Rickenellaceae</taxon>
        <taxon>Rickenella</taxon>
    </lineage>
</organism>